<evidence type="ECO:0000313" key="3">
    <source>
        <dbReference type="Proteomes" id="UP001054945"/>
    </source>
</evidence>
<dbReference type="AlphaFoldDB" id="A0AAV4MK31"/>
<gene>
    <name evidence="2" type="ORF">CEXT_784231</name>
</gene>
<accession>A0AAV4MK31</accession>
<proteinExistence type="predicted"/>
<protein>
    <submittedName>
        <fullName evidence="2">Uncharacterized protein</fullName>
    </submittedName>
</protein>
<reference evidence="2 3" key="1">
    <citation type="submission" date="2021-06" db="EMBL/GenBank/DDBJ databases">
        <title>Caerostris extrusa draft genome.</title>
        <authorList>
            <person name="Kono N."/>
            <person name="Arakawa K."/>
        </authorList>
    </citation>
    <scope>NUCLEOTIDE SEQUENCE [LARGE SCALE GENOMIC DNA]</scope>
</reference>
<dbReference type="Proteomes" id="UP001054945">
    <property type="component" value="Unassembled WGS sequence"/>
</dbReference>
<feature type="compositionally biased region" description="Basic and acidic residues" evidence="1">
    <location>
        <begin position="1"/>
        <end position="16"/>
    </location>
</feature>
<comment type="caution">
    <text evidence="2">The sequence shown here is derived from an EMBL/GenBank/DDBJ whole genome shotgun (WGS) entry which is preliminary data.</text>
</comment>
<keyword evidence="3" id="KW-1185">Reference proteome</keyword>
<sequence length="114" mass="13126">MKKTKDLSAHSKDISGHHPSFWSFPPHPSNVTQEFSLVAITTTQLIIHAHQRFFLTTSRISLVTIIITHTSGHRFHQKISLITPKIFWVTVVSTHPSRHIFQMISLTQKSFWSL</sequence>
<dbReference type="EMBL" id="BPLR01019866">
    <property type="protein sequence ID" value="GIX72670.1"/>
    <property type="molecule type" value="Genomic_DNA"/>
</dbReference>
<feature type="region of interest" description="Disordered" evidence="1">
    <location>
        <begin position="1"/>
        <end position="21"/>
    </location>
</feature>
<evidence type="ECO:0000256" key="1">
    <source>
        <dbReference type="SAM" id="MobiDB-lite"/>
    </source>
</evidence>
<evidence type="ECO:0000313" key="2">
    <source>
        <dbReference type="EMBL" id="GIX72670.1"/>
    </source>
</evidence>
<organism evidence="2 3">
    <name type="scientific">Caerostris extrusa</name>
    <name type="common">Bark spider</name>
    <name type="synonym">Caerostris bankana</name>
    <dbReference type="NCBI Taxonomy" id="172846"/>
    <lineage>
        <taxon>Eukaryota</taxon>
        <taxon>Metazoa</taxon>
        <taxon>Ecdysozoa</taxon>
        <taxon>Arthropoda</taxon>
        <taxon>Chelicerata</taxon>
        <taxon>Arachnida</taxon>
        <taxon>Araneae</taxon>
        <taxon>Araneomorphae</taxon>
        <taxon>Entelegynae</taxon>
        <taxon>Araneoidea</taxon>
        <taxon>Araneidae</taxon>
        <taxon>Caerostris</taxon>
    </lineage>
</organism>
<name>A0AAV4MK31_CAEEX</name>